<evidence type="ECO:0000259" key="5">
    <source>
        <dbReference type="SMART" id="SM00385"/>
    </source>
</evidence>
<dbReference type="PIRSF" id="PIRSF001771">
    <property type="entry name" value="Cyclin_A_B_D_E"/>
    <property type="match status" value="1"/>
</dbReference>
<dbReference type="GO" id="GO:0044772">
    <property type="term" value="P:mitotic cell cycle phase transition"/>
    <property type="evidence" value="ECO:0007669"/>
    <property type="project" value="InterPro"/>
</dbReference>
<dbReference type="GO" id="GO:0051301">
    <property type="term" value="P:cell division"/>
    <property type="evidence" value="ECO:0007669"/>
    <property type="project" value="UniProtKB-KW"/>
</dbReference>
<evidence type="ECO:0000256" key="2">
    <source>
        <dbReference type="ARBA" id="ARBA00023127"/>
    </source>
</evidence>
<dbReference type="STRING" id="65357.A0A024GDI2"/>
<feature type="domain" description="Cyclin-like" evidence="5">
    <location>
        <begin position="176"/>
        <end position="261"/>
    </location>
</feature>
<organism evidence="7 8">
    <name type="scientific">Albugo candida</name>
    <dbReference type="NCBI Taxonomy" id="65357"/>
    <lineage>
        <taxon>Eukaryota</taxon>
        <taxon>Sar</taxon>
        <taxon>Stramenopiles</taxon>
        <taxon>Oomycota</taxon>
        <taxon>Peronosporomycetes</taxon>
        <taxon>Albuginales</taxon>
        <taxon>Albuginaceae</taxon>
        <taxon>Albugo</taxon>
    </lineage>
</organism>
<dbReference type="EMBL" id="CAIX01000074">
    <property type="protein sequence ID" value="CCI44598.1"/>
    <property type="molecule type" value="Genomic_DNA"/>
</dbReference>
<evidence type="ECO:0000313" key="7">
    <source>
        <dbReference type="EMBL" id="CCI44598.1"/>
    </source>
</evidence>
<dbReference type="Proteomes" id="UP000053237">
    <property type="component" value="Unassembled WGS sequence"/>
</dbReference>
<reference evidence="7 8" key="1">
    <citation type="submission" date="2012-05" db="EMBL/GenBank/DDBJ databases">
        <title>Recombination and specialization in a pathogen metapopulation.</title>
        <authorList>
            <person name="Gardiner A."/>
            <person name="Kemen E."/>
            <person name="Schultz-Larsen T."/>
            <person name="MacLean D."/>
            <person name="Van Oosterhout C."/>
            <person name="Jones J.D.G."/>
        </authorList>
    </citation>
    <scope>NUCLEOTIDE SEQUENCE [LARGE SCALE GENOMIC DNA]</scope>
    <source>
        <strain evidence="7 8">Ac Nc2</strain>
    </source>
</reference>
<evidence type="ECO:0000256" key="1">
    <source>
        <dbReference type="ARBA" id="ARBA00022618"/>
    </source>
</evidence>
<gene>
    <name evidence="7" type="ORF">BN9_054070</name>
</gene>
<proteinExistence type="inferred from homology"/>
<keyword evidence="2 4" id="KW-0195">Cyclin</keyword>
<dbReference type="InParanoid" id="A0A024GDI2"/>
<comment type="similarity">
    <text evidence="4">Belongs to the cyclin family.</text>
</comment>
<dbReference type="AlphaFoldDB" id="A0A024GDI2"/>
<dbReference type="InterPro" id="IPR006671">
    <property type="entry name" value="Cyclin_N"/>
</dbReference>
<feature type="domain" description="Cyclin C-terminal" evidence="6">
    <location>
        <begin position="270"/>
        <end position="393"/>
    </location>
</feature>
<evidence type="ECO:0000259" key="6">
    <source>
        <dbReference type="SMART" id="SM01332"/>
    </source>
</evidence>
<sequence>MYSDVENEKEHPTWQCNKSDRKHCVGKALGKPLETQVTRKRGALGDITNEANEDRNLTKWEKTVKKRKVSDTSRDASFQSTRKLQRLNVSLMECTLSALGIDDDLLLSPLLASPEATDFHTDADDAINTLSNSYNIDADDIIRYFRSSEMKFSLRNTDYMRIQSEITPNMRSVLTNWLVGVHQHFNYAPETLHIAIYLIDYYLGYEFSVSRHRLQLVGVAAFYIASKYEEISPPLVDDLVYLTQDAYTYRDIVAMEQSILIAINYRISFPTAIHFLDRFIQAAQSWNALMRPFSMFYVDHCILDYRMNAYLPSMIAASAIYLARLQIQEFPLWSKSLEVHTSYMEWALQRCVTEMKAVIKKAQHRDLHGGTASSVHHKYSTKEHLQVSLYPIAFGP</sequence>
<dbReference type="FunFam" id="1.10.472.10:FF:000001">
    <property type="entry name" value="G2/mitotic-specific cyclin"/>
    <property type="match status" value="1"/>
</dbReference>
<dbReference type="InterPro" id="IPR036915">
    <property type="entry name" value="Cyclin-like_sf"/>
</dbReference>
<dbReference type="InterPro" id="IPR004367">
    <property type="entry name" value="Cyclin_C-dom"/>
</dbReference>
<comment type="caution">
    <text evidence="7">The sequence shown here is derived from an EMBL/GenBank/DDBJ whole genome shotgun (WGS) entry which is preliminary data.</text>
</comment>
<dbReference type="Gene3D" id="1.10.472.10">
    <property type="entry name" value="Cyclin-like"/>
    <property type="match status" value="2"/>
</dbReference>
<evidence type="ECO:0000256" key="4">
    <source>
        <dbReference type="RuleBase" id="RU000383"/>
    </source>
</evidence>
<accession>A0A024GDI2</accession>
<name>A0A024GDI2_9STRA</name>
<feature type="domain" description="Cyclin-like" evidence="5">
    <location>
        <begin position="274"/>
        <end position="357"/>
    </location>
</feature>
<evidence type="ECO:0000256" key="3">
    <source>
        <dbReference type="ARBA" id="ARBA00023306"/>
    </source>
</evidence>
<dbReference type="OrthoDB" id="5590282at2759"/>
<dbReference type="SMART" id="SM01332">
    <property type="entry name" value="Cyclin_C"/>
    <property type="match status" value="1"/>
</dbReference>
<dbReference type="SUPFAM" id="SSF47954">
    <property type="entry name" value="Cyclin-like"/>
    <property type="match status" value="2"/>
</dbReference>
<dbReference type="InterPro" id="IPR046965">
    <property type="entry name" value="Cyclin_A/B-like"/>
</dbReference>
<dbReference type="InterPro" id="IPR039361">
    <property type="entry name" value="Cyclin"/>
</dbReference>
<dbReference type="PANTHER" id="PTHR10177">
    <property type="entry name" value="CYCLINS"/>
    <property type="match status" value="1"/>
</dbReference>
<keyword evidence="8" id="KW-1185">Reference proteome</keyword>
<evidence type="ECO:0000313" key="8">
    <source>
        <dbReference type="Proteomes" id="UP000053237"/>
    </source>
</evidence>
<keyword evidence="3" id="KW-0131">Cell cycle</keyword>
<evidence type="ECO:0008006" key="9">
    <source>
        <dbReference type="Google" id="ProtNLM"/>
    </source>
</evidence>
<keyword evidence="1" id="KW-0132">Cell division</keyword>
<dbReference type="Pfam" id="PF02984">
    <property type="entry name" value="Cyclin_C"/>
    <property type="match status" value="1"/>
</dbReference>
<protein>
    <recommendedName>
        <fullName evidence="9">Cyclin N-terminal domain-containing protein</fullName>
    </recommendedName>
</protein>
<dbReference type="SMART" id="SM00385">
    <property type="entry name" value="CYCLIN"/>
    <property type="match status" value="2"/>
</dbReference>
<dbReference type="GO" id="GO:0016538">
    <property type="term" value="F:cyclin-dependent protein serine/threonine kinase regulator activity"/>
    <property type="evidence" value="ECO:0007669"/>
    <property type="project" value="InterPro"/>
</dbReference>
<dbReference type="InterPro" id="IPR013763">
    <property type="entry name" value="Cyclin-like_dom"/>
</dbReference>
<dbReference type="Pfam" id="PF00134">
    <property type="entry name" value="Cyclin_N"/>
    <property type="match status" value="1"/>
</dbReference>